<evidence type="ECO:0000313" key="1">
    <source>
        <dbReference type="EMBL" id="KAH6622572.1"/>
    </source>
</evidence>
<sequence>MQSIPLEIEMETLHSRSMPSMDSIANVSTTPWSEKKGPQRRGISSCQVDVHGDIDLSCWKRPARAHPWHISRTLDSSRSMGDPPRRRDWLADANPGSVGGAMASMGTQSELAPQKPPLVRYTVDPSTVVTSGPPGCEWVGCVPGTTPEPPEPCLPKIPTHPLDWVCSLHLDLKSSAVRPPSSTLASIRQLGVPSPTACQSLAVPTG</sequence>
<reference evidence="1 2" key="1">
    <citation type="journal article" date="2021" name="Nat. Commun.">
        <title>Genetic determinants of endophytism in the Arabidopsis root mycobiome.</title>
        <authorList>
            <person name="Mesny F."/>
            <person name="Miyauchi S."/>
            <person name="Thiergart T."/>
            <person name="Pickel B."/>
            <person name="Atanasova L."/>
            <person name="Karlsson M."/>
            <person name="Huettel B."/>
            <person name="Barry K.W."/>
            <person name="Haridas S."/>
            <person name="Chen C."/>
            <person name="Bauer D."/>
            <person name="Andreopoulos W."/>
            <person name="Pangilinan J."/>
            <person name="LaButti K."/>
            <person name="Riley R."/>
            <person name="Lipzen A."/>
            <person name="Clum A."/>
            <person name="Drula E."/>
            <person name="Henrissat B."/>
            <person name="Kohler A."/>
            <person name="Grigoriev I.V."/>
            <person name="Martin F.M."/>
            <person name="Hacquard S."/>
        </authorList>
    </citation>
    <scope>NUCLEOTIDE SEQUENCE [LARGE SCALE GENOMIC DNA]</scope>
    <source>
        <strain evidence="1 2">MPI-SDFR-AT-0079</strain>
    </source>
</reference>
<dbReference type="EMBL" id="JAGIZQ010000006">
    <property type="protein sequence ID" value="KAH6622572.1"/>
    <property type="molecule type" value="Genomic_DNA"/>
</dbReference>
<gene>
    <name evidence="1" type="ORF">F5144DRAFT_333662</name>
</gene>
<protein>
    <submittedName>
        <fullName evidence="1">Uncharacterized protein</fullName>
    </submittedName>
</protein>
<comment type="caution">
    <text evidence="1">The sequence shown here is derived from an EMBL/GenBank/DDBJ whole genome shotgun (WGS) entry which is preliminary data.</text>
</comment>
<proteinExistence type="predicted"/>
<keyword evidence="2" id="KW-1185">Reference proteome</keyword>
<accession>A0ACB7NWD6</accession>
<dbReference type="Proteomes" id="UP000724584">
    <property type="component" value="Unassembled WGS sequence"/>
</dbReference>
<evidence type="ECO:0000313" key="2">
    <source>
        <dbReference type="Proteomes" id="UP000724584"/>
    </source>
</evidence>
<organism evidence="1 2">
    <name type="scientific">Chaetomium tenue</name>
    <dbReference type="NCBI Taxonomy" id="1854479"/>
    <lineage>
        <taxon>Eukaryota</taxon>
        <taxon>Fungi</taxon>
        <taxon>Dikarya</taxon>
        <taxon>Ascomycota</taxon>
        <taxon>Pezizomycotina</taxon>
        <taxon>Sordariomycetes</taxon>
        <taxon>Sordariomycetidae</taxon>
        <taxon>Sordariales</taxon>
        <taxon>Chaetomiaceae</taxon>
        <taxon>Chaetomium</taxon>
    </lineage>
</organism>
<name>A0ACB7NWD6_9PEZI</name>